<dbReference type="AlphaFoldDB" id="A0A7S2Z623"/>
<gene>
    <name evidence="1" type="ORF">CLAU1311_LOCUS6665</name>
</gene>
<dbReference type="EMBL" id="HBHU01010224">
    <property type="protein sequence ID" value="CAE0023836.1"/>
    <property type="molecule type" value="Transcribed_RNA"/>
</dbReference>
<name>A0A7S2Z623_9CHLO</name>
<organism evidence="1">
    <name type="scientific">Chloropicon laureae</name>
    <dbReference type="NCBI Taxonomy" id="464258"/>
    <lineage>
        <taxon>Eukaryota</taxon>
        <taxon>Viridiplantae</taxon>
        <taxon>Chlorophyta</taxon>
        <taxon>Chloropicophyceae</taxon>
        <taxon>Chloropicales</taxon>
        <taxon>Chloropicaceae</taxon>
        <taxon>Chloropicon</taxon>
    </lineage>
</organism>
<accession>A0A7S2Z623</accession>
<proteinExistence type="predicted"/>
<evidence type="ECO:0000313" key="1">
    <source>
        <dbReference type="EMBL" id="CAE0023836.1"/>
    </source>
</evidence>
<protein>
    <submittedName>
        <fullName evidence="1">Uncharacterized protein</fullName>
    </submittedName>
</protein>
<reference evidence="1" key="1">
    <citation type="submission" date="2021-01" db="EMBL/GenBank/DDBJ databases">
        <authorList>
            <person name="Corre E."/>
            <person name="Pelletier E."/>
            <person name="Niang G."/>
            <person name="Scheremetjew M."/>
            <person name="Finn R."/>
            <person name="Kale V."/>
            <person name="Holt S."/>
            <person name="Cochrane G."/>
            <person name="Meng A."/>
            <person name="Brown T."/>
            <person name="Cohen L."/>
        </authorList>
    </citation>
    <scope>NUCLEOTIDE SEQUENCE</scope>
    <source>
        <strain evidence="1">RCC856</strain>
    </source>
</reference>
<sequence>MDALRCWLEPGESPDARTLDHVAGTDTSALYPEAWQQNWEDSWYDRVGQVYCNGTWDFERGDSYTIVALNGLDPRLDEDGGWDKPNLQHAGFKLVYETFEEDPGPNLEVFGSYAGGIGRRGDSAGKTADAAIKHPTYNLPSSFAGFDKYNIMISNIKRLSSSN</sequence>